<protein>
    <recommendedName>
        <fullName evidence="4">Tricarboxylate transport protein TctC</fullName>
    </recommendedName>
</protein>
<dbReference type="PANTHER" id="PTHR42928">
    <property type="entry name" value="TRICARBOXYLATE-BINDING PROTEIN"/>
    <property type="match status" value="1"/>
</dbReference>
<dbReference type="Pfam" id="PF03401">
    <property type="entry name" value="TctC"/>
    <property type="match status" value="1"/>
</dbReference>
<evidence type="ECO:0000256" key="1">
    <source>
        <dbReference type="ARBA" id="ARBA00006987"/>
    </source>
</evidence>
<comment type="similarity">
    <text evidence="1">Belongs to the UPF0065 (bug) family.</text>
</comment>
<organism evidence="2 3">
    <name type="scientific">Vreelandella olivaria</name>
    <dbReference type="NCBI Taxonomy" id="390919"/>
    <lineage>
        <taxon>Bacteria</taxon>
        <taxon>Pseudomonadati</taxon>
        <taxon>Pseudomonadota</taxon>
        <taxon>Gammaproteobacteria</taxon>
        <taxon>Oceanospirillales</taxon>
        <taxon>Halomonadaceae</taxon>
        <taxon>Vreelandella</taxon>
    </lineage>
</organism>
<accession>A0ABN5WQ17</accession>
<sequence length="184" mass="19086">MLASAGAFAEYPEKNIDMIVPFSAGGGNDTFVRALQPLLEEKLDTNLVIRNISGGGGAVGLTRAQASDADGYTLAAASNALLTLEALGNVDFTYEDFDFVAKILEEPYVIAVGEDSEYADLDAMVEAAKEGTSVQVGVSGVGSSAHIAAVAFADTAEVDFNFIPYPGGSETIAAAMGGTWMLWC</sequence>
<dbReference type="InterPro" id="IPR042100">
    <property type="entry name" value="Bug_dom1"/>
</dbReference>
<gene>
    <name evidence="2" type="ORF">HORIV_15050</name>
</gene>
<evidence type="ECO:0008006" key="4">
    <source>
        <dbReference type="Google" id="ProtNLM"/>
    </source>
</evidence>
<keyword evidence="3" id="KW-1185">Reference proteome</keyword>
<dbReference type="Gene3D" id="3.40.190.150">
    <property type="entry name" value="Bordetella uptake gene, domain 1"/>
    <property type="match status" value="1"/>
</dbReference>
<evidence type="ECO:0000313" key="3">
    <source>
        <dbReference type="Proteomes" id="UP000289555"/>
    </source>
</evidence>
<evidence type="ECO:0000313" key="2">
    <source>
        <dbReference type="EMBL" id="BBI49084.1"/>
    </source>
</evidence>
<dbReference type="Proteomes" id="UP000289555">
    <property type="component" value="Chromosome"/>
</dbReference>
<dbReference type="PANTHER" id="PTHR42928:SF3">
    <property type="entry name" value="UPF0065 PROTEIN YFLP"/>
    <property type="match status" value="1"/>
</dbReference>
<name>A0ABN5WQ17_9GAMM</name>
<dbReference type="EMBL" id="AP019416">
    <property type="protein sequence ID" value="BBI49084.1"/>
    <property type="molecule type" value="Genomic_DNA"/>
</dbReference>
<reference evidence="3" key="1">
    <citation type="journal article" date="2019" name="Microbiol. Resour. Announc.">
        <title>Complete Genome Sequence of Halomonas olivaria, a Moderately Halophilic Bacterium Isolated from Olive Processing Effluents, Obtained by Nanopore Sequencing.</title>
        <authorList>
            <person name="Nagata S."/>
            <person name="Ii K.M."/>
            <person name="Tsukimi T."/>
            <person name="Miura M.C."/>
            <person name="Galipon J."/>
            <person name="Arakawa K."/>
        </authorList>
    </citation>
    <scope>NUCLEOTIDE SEQUENCE [LARGE SCALE GENOMIC DNA]</scope>
    <source>
        <strain evidence="3">TYRC17</strain>
    </source>
</reference>
<proteinExistence type="inferred from homology"/>
<dbReference type="InterPro" id="IPR005064">
    <property type="entry name" value="BUG"/>
</dbReference>